<name>A0A0H2S3P5_9AGAM</name>
<dbReference type="AlphaFoldDB" id="A0A0H2S3P5"/>
<evidence type="ECO:0000256" key="1">
    <source>
        <dbReference type="ARBA" id="ARBA00004324"/>
    </source>
</evidence>
<dbReference type="OrthoDB" id="4207594at2759"/>
<dbReference type="GO" id="GO:0071004">
    <property type="term" value="C:U2-type prespliceosome"/>
    <property type="evidence" value="ECO:0007669"/>
    <property type="project" value="TreeGrafter"/>
</dbReference>
<dbReference type="SMART" id="SM00360">
    <property type="entry name" value="RRM"/>
    <property type="match status" value="1"/>
</dbReference>
<dbReference type="PANTHER" id="PTHR13952:SF5">
    <property type="entry name" value="U1 SMALL NUCLEAR RIBONUCLEOPROTEIN 70 KDA"/>
    <property type="match status" value="1"/>
</dbReference>
<dbReference type="EMBL" id="KQ085997">
    <property type="protein sequence ID" value="KLO11566.1"/>
    <property type="molecule type" value="Genomic_DNA"/>
</dbReference>
<dbReference type="GO" id="GO:0000398">
    <property type="term" value="P:mRNA splicing, via spliceosome"/>
    <property type="evidence" value="ECO:0007669"/>
    <property type="project" value="TreeGrafter"/>
</dbReference>
<dbReference type="GO" id="GO:0016607">
    <property type="term" value="C:nuclear speck"/>
    <property type="evidence" value="ECO:0007669"/>
    <property type="project" value="UniProtKB-SubCell"/>
</dbReference>
<dbReference type="InterPro" id="IPR035979">
    <property type="entry name" value="RBD_domain_sf"/>
</dbReference>
<evidence type="ECO:0000259" key="9">
    <source>
        <dbReference type="PROSITE" id="PS50102"/>
    </source>
</evidence>
<protein>
    <recommendedName>
        <fullName evidence="3">U1 small nuclear ribonucleoprotein 70 kDa</fullName>
    </recommendedName>
</protein>
<feature type="compositionally biased region" description="Gly residues" evidence="8">
    <location>
        <begin position="231"/>
        <end position="244"/>
    </location>
</feature>
<organism evidence="10 11">
    <name type="scientific">Schizopora paradoxa</name>
    <dbReference type="NCBI Taxonomy" id="27342"/>
    <lineage>
        <taxon>Eukaryota</taxon>
        <taxon>Fungi</taxon>
        <taxon>Dikarya</taxon>
        <taxon>Basidiomycota</taxon>
        <taxon>Agaricomycotina</taxon>
        <taxon>Agaricomycetes</taxon>
        <taxon>Hymenochaetales</taxon>
        <taxon>Schizoporaceae</taxon>
        <taxon>Schizopora</taxon>
    </lineage>
</organism>
<dbReference type="FunFam" id="3.30.70.330:FF:001585">
    <property type="entry name" value="U1 small nuclear ribonucleoprotein 70 kDa"/>
    <property type="match status" value="1"/>
</dbReference>
<dbReference type="InParanoid" id="A0A0H2S3P5"/>
<feature type="region of interest" description="Disordered" evidence="8">
    <location>
        <begin position="257"/>
        <end position="351"/>
    </location>
</feature>
<dbReference type="InterPro" id="IPR022023">
    <property type="entry name" value="U1snRNP70_N"/>
</dbReference>
<keyword evidence="11" id="KW-1185">Reference proteome</keyword>
<dbReference type="InterPro" id="IPR034143">
    <property type="entry name" value="snRNP70_RRM"/>
</dbReference>
<feature type="compositionally biased region" description="Gly residues" evidence="8">
    <location>
        <begin position="326"/>
        <end position="348"/>
    </location>
</feature>
<dbReference type="Pfam" id="PF12220">
    <property type="entry name" value="U1snRNP70_N"/>
    <property type="match status" value="1"/>
</dbReference>
<dbReference type="SUPFAM" id="SSF54928">
    <property type="entry name" value="RNA-binding domain, RBD"/>
    <property type="match status" value="1"/>
</dbReference>
<gene>
    <name evidence="10" type="ORF">SCHPADRAFT_465619</name>
</gene>
<proteinExistence type="predicted"/>
<evidence type="ECO:0000313" key="10">
    <source>
        <dbReference type="EMBL" id="KLO11566.1"/>
    </source>
</evidence>
<evidence type="ECO:0000256" key="6">
    <source>
        <dbReference type="ARBA" id="ARBA00023274"/>
    </source>
</evidence>
<dbReference type="Gene3D" id="3.30.70.330">
    <property type="match status" value="1"/>
</dbReference>
<dbReference type="GO" id="GO:0071011">
    <property type="term" value="C:precatalytic spliceosome"/>
    <property type="evidence" value="ECO:0007669"/>
    <property type="project" value="TreeGrafter"/>
</dbReference>
<evidence type="ECO:0000313" key="11">
    <source>
        <dbReference type="Proteomes" id="UP000053477"/>
    </source>
</evidence>
<dbReference type="GO" id="GO:0003729">
    <property type="term" value="F:mRNA binding"/>
    <property type="evidence" value="ECO:0007669"/>
    <property type="project" value="TreeGrafter"/>
</dbReference>
<dbReference type="GO" id="GO:0005685">
    <property type="term" value="C:U1 snRNP"/>
    <property type="evidence" value="ECO:0007669"/>
    <property type="project" value="TreeGrafter"/>
</dbReference>
<comment type="subcellular location">
    <subcellularLocation>
        <location evidence="1">Nucleus speckle</location>
    </subcellularLocation>
    <subcellularLocation>
        <location evidence="2">Nucleus</location>
        <location evidence="2">Nucleoplasm</location>
    </subcellularLocation>
</comment>
<dbReference type="Proteomes" id="UP000053477">
    <property type="component" value="Unassembled WGS sequence"/>
</dbReference>
<dbReference type="InterPro" id="IPR051183">
    <property type="entry name" value="U1_U11-U12_snRNP_70-35kDa"/>
</dbReference>
<evidence type="ECO:0000256" key="7">
    <source>
        <dbReference type="PROSITE-ProRule" id="PRU00176"/>
    </source>
</evidence>
<keyword evidence="4 7" id="KW-0694">RNA-binding</keyword>
<feature type="region of interest" description="Disordered" evidence="8">
    <location>
        <begin position="208"/>
        <end position="244"/>
    </location>
</feature>
<dbReference type="FunCoup" id="A0A0H2S3P5">
    <property type="interactions" value="232"/>
</dbReference>
<sequence length="355" mass="37930">MPGTHLLPPNLLKLFAPRAPLPYIRSVGRDPDRVRAKHVSGVAGLLRQLKEEKTEGLINAGQDEGKEGNVLEEGEEPAFTLAEETKRQMKREERRKKKEDLFKTAKDTYKPADDPQAVGDPYKTLFIARLNKNATENDIRREFEQYGTIERVRIVRNKLGRSRGYAFVVYERERDMKAAYKDADGLHVLNKKILVDVERGRTVRGWRPRRLGGGLGGRPKPEVKVAPSEGFRGGDGGFRGGGGGGYRGGGGGGYRGGRGGFNDDRGGFRGGGRGGGGFRGGFRGGPPGGGGPGGGFPPRDGGYGQRDGGYGQQRDGGYGQRDSGYGPRGGGGGGDGGFGPRGGGGGGFRYVPFLF</sequence>
<keyword evidence="5" id="KW-0539">Nucleus</keyword>
<reference evidence="10 11" key="1">
    <citation type="submission" date="2015-04" db="EMBL/GenBank/DDBJ databases">
        <title>Complete genome sequence of Schizopora paradoxa KUC8140, a cosmopolitan wood degrader in East Asia.</title>
        <authorList>
            <consortium name="DOE Joint Genome Institute"/>
            <person name="Min B."/>
            <person name="Park H."/>
            <person name="Jang Y."/>
            <person name="Kim J.-J."/>
            <person name="Kim K.H."/>
            <person name="Pangilinan J."/>
            <person name="Lipzen A."/>
            <person name="Riley R."/>
            <person name="Grigoriev I.V."/>
            <person name="Spatafora J.W."/>
            <person name="Choi I.-G."/>
        </authorList>
    </citation>
    <scope>NUCLEOTIDE SEQUENCE [LARGE SCALE GENOMIC DNA]</scope>
    <source>
        <strain evidence="10 11">KUC8140</strain>
    </source>
</reference>
<keyword evidence="6" id="KW-0687">Ribonucleoprotein</keyword>
<dbReference type="CDD" id="cd12236">
    <property type="entry name" value="RRM_snRNP70"/>
    <property type="match status" value="1"/>
</dbReference>
<evidence type="ECO:0000256" key="5">
    <source>
        <dbReference type="ARBA" id="ARBA00023242"/>
    </source>
</evidence>
<evidence type="ECO:0000256" key="8">
    <source>
        <dbReference type="SAM" id="MobiDB-lite"/>
    </source>
</evidence>
<dbReference type="GO" id="GO:0030619">
    <property type="term" value="F:U1 snRNA binding"/>
    <property type="evidence" value="ECO:0007669"/>
    <property type="project" value="InterPro"/>
</dbReference>
<dbReference type="PROSITE" id="PS50102">
    <property type="entry name" value="RRM"/>
    <property type="match status" value="1"/>
</dbReference>
<feature type="domain" description="RRM" evidence="9">
    <location>
        <begin position="123"/>
        <end position="200"/>
    </location>
</feature>
<dbReference type="InterPro" id="IPR000504">
    <property type="entry name" value="RRM_dom"/>
</dbReference>
<dbReference type="STRING" id="27342.A0A0H2S3P5"/>
<dbReference type="Pfam" id="PF00076">
    <property type="entry name" value="RRM_1"/>
    <property type="match status" value="1"/>
</dbReference>
<evidence type="ECO:0000256" key="2">
    <source>
        <dbReference type="ARBA" id="ARBA00004642"/>
    </source>
</evidence>
<accession>A0A0H2S3P5</accession>
<evidence type="ECO:0000256" key="3">
    <source>
        <dbReference type="ARBA" id="ARBA00016996"/>
    </source>
</evidence>
<feature type="region of interest" description="Disordered" evidence="8">
    <location>
        <begin position="56"/>
        <end position="77"/>
    </location>
</feature>
<dbReference type="InterPro" id="IPR012677">
    <property type="entry name" value="Nucleotide-bd_a/b_plait_sf"/>
</dbReference>
<feature type="compositionally biased region" description="Gly residues" evidence="8">
    <location>
        <begin position="268"/>
        <end position="319"/>
    </location>
</feature>
<evidence type="ECO:0000256" key="4">
    <source>
        <dbReference type="ARBA" id="ARBA00022884"/>
    </source>
</evidence>
<dbReference type="PANTHER" id="PTHR13952">
    <property type="entry name" value="U1 SMALL NUCLEAR RIBONUCLEOPROTEIN 70 KD"/>
    <property type="match status" value="1"/>
</dbReference>